<dbReference type="AlphaFoldDB" id="A0A392RW17"/>
<keyword evidence="1" id="KW-0808">Transferase</keyword>
<evidence type="ECO:0000313" key="2">
    <source>
        <dbReference type="Proteomes" id="UP000265520"/>
    </source>
</evidence>
<keyword evidence="1" id="KW-0418">Kinase</keyword>
<comment type="caution">
    <text evidence="1">The sequence shown here is derived from an EMBL/GenBank/DDBJ whole genome shotgun (WGS) entry which is preliminary data.</text>
</comment>
<feature type="non-terminal residue" evidence="1">
    <location>
        <position position="82"/>
    </location>
</feature>
<proteinExistence type="predicted"/>
<dbReference type="EMBL" id="LXQA010281170">
    <property type="protein sequence ID" value="MCI40569.1"/>
    <property type="molecule type" value="Genomic_DNA"/>
</dbReference>
<organism evidence="1 2">
    <name type="scientific">Trifolium medium</name>
    <dbReference type="NCBI Taxonomy" id="97028"/>
    <lineage>
        <taxon>Eukaryota</taxon>
        <taxon>Viridiplantae</taxon>
        <taxon>Streptophyta</taxon>
        <taxon>Embryophyta</taxon>
        <taxon>Tracheophyta</taxon>
        <taxon>Spermatophyta</taxon>
        <taxon>Magnoliopsida</taxon>
        <taxon>eudicotyledons</taxon>
        <taxon>Gunneridae</taxon>
        <taxon>Pentapetalae</taxon>
        <taxon>rosids</taxon>
        <taxon>fabids</taxon>
        <taxon>Fabales</taxon>
        <taxon>Fabaceae</taxon>
        <taxon>Papilionoideae</taxon>
        <taxon>50 kb inversion clade</taxon>
        <taxon>NPAAA clade</taxon>
        <taxon>Hologalegina</taxon>
        <taxon>IRL clade</taxon>
        <taxon>Trifolieae</taxon>
        <taxon>Trifolium</taxon>
    </lineage>
</organism>
<name>A0A392RW17_9FABA</name>
<dbReference type="Proteomes" id="UP000265520">
    <property type="component" value="Unassembled WGS sequence"/>
</dbReference>
<accession>A0A392RW17</accession>
<keyword evidence="2" id="KW-1185">Reference proteome</keyword>
<reference evidence="1 2" key="1">
    <citation type="journal article" date="2018" name="Front. Plant Sci.">
        <title>Red Clover (Trifolium pratense) and Zigzag Clover (T. medium) - A Picture of Genomic Similarities and Differences.</title>
        <authorList>
            <person name="Dluhosova J."/>
            <person name="Istvanek J."/>
            <person name="Nedelnik J."/>
            <person name="Repkova J."/>
        </authorList>
    </citation>
    <scope>NUCLEOTIDE SEQUENCE [LARGE SCALE GENOMIC DNA]</scope>
    <source>
        <strain evidence="2">cv. 10/8</strain>
        <tissue evidence="1">Leaf</tissue>
    </source>
</reference>
<dbReference type="GO" id="GO:0016301">
    <property type="term" value="F:kinase activity"/>
    <property type="evidence" value="ECO:0007669"/>
    <property type="project" value="UniProtKB-KW"/>
</dbReference>
<evidence type="ECO:0000313" key="1">
    <source>
        <dbReference type="EMBL" id="MCI40569.1"/>
    </source>
</evidence>
<keyword evidence="1" id="KW-0675">Receptor</keyword>
<protein>
    <submittedName>
        <fullName evidence="1">Cysteine-rich receptor-like protein kinase</fullName>
    </submittedName>
</protein>
<sequence>MLKKALKEWYITHTKNVSGIIDSLKVRLLVLNCKGEEEGLTEDEIAEIHVVTSDIHSLTRLNTSICWQQARLLWIREGDANS</sequence>